<gene>
    <name evidence="2" type="ORF">NG653_12030</name>
</gene>
<reference evidence="2 3" key="1">
    <citation type="submission" date="2022-06" db="EMBL/GenBank/DDBJ databases">
        <authorList>
            <person name="Xuan X."/>
        </authorList>
    </citation>
    <scope>NUCLEOTIDE SEQUENCE [LARGE SCALE GENOMIC DNA]</scope>
    <source>
        <strain evidence="2 3">2V75</strain>
    </source>
</reference>
<protein>
    <submittedName>
        <fullName evidence="2">Crp/Fnr family transcriptional regulator</fullName>
    </submittedName>
</protein>
<evidence type="ECO:0000259" key="1">
    <source>
        <dbReference type="SMART" id="SM00100"/>
    </source>
</evidence>
<dbReference type="InterPro" id="IPR014710">
    <property type="entry name" value="RmlC-like_jellyroll"/>
</dbReference>
<evidence type="ECO:0000313" key="2">
    <source>
        <dbReference type="EMBL" id="MCO5725588.1"/>
    </source>
</evidence>
<dbReference type="Gene3D" id="2.60.120.10">
    <property type="entry name" value="Jelly Rolls"/>
    <property type="match status" value="1"/>
</dbReference>
<keyword evidence="3" id="KW-1185">Reference proteome</keyword>
<dbReference type="Pfam" id="PF00027">
    <property type="entry name" value="cNMP_binding"/>
    <property type="match status" value="1"/>
</dbReference>
<feature type="domain" description="Cyclic nucleotide-binding" evidence="1">
    <location>
        <begin position="13"/>
        <end position="131"/>
    </location>
</feature>
<dbReference type="Proteomes" id="UP001206312">
    <property type="component" value="Unassembled WGS sequence"/>
</dbReference>
<dbReference type="SMART" id="SM00100">
    <property type="entry name" value="cNMP"/>
    <property type="match status" value="1"/>
</dbReference>
<dbReference type="RefSeq" id="WP_252741959.1">
    <property type="nucleotide sequence ID" value="NZ_JAMXIB010000010.1"/>
</dbReference>
<proteinExistence type="predicted"/>
<dbReference type="SUPFAM" id="SSF51206">
    <property type="entry name" value="cAMP-binding domain-like"/>
    <property type="match status" value="1"/>
</dbReference>
<comment type="caution">
    <text evidence="2">The sequence shown here is derived from an EMBL/GenBank/DDBJ whole genome shotgun (WGS) entry which is preliminary data.</text>
</comment>
<sequence>MAEYDLARNFIGPDIPIKEEELRVFSGLIERKSFLKKEHLLHKGETSRHFILVESGMLRQYYLKNGKEVTEHFAVEGQAIWCIESLFLGAPTQLMVEVLEDGIFGLVPYGPFKSLAQEHPGIFRVLVRMLEGSLIQSQQKADSWKFESARDRYERFLREYPEASKRASINHIASYLLLTPETVSRVRAGKL</sequence>
<dbReference type="CDD" id="cd00038">
    <property type="entry name" value="CAP_ED"/>
    <property type="match status" value="1"/>
</dbReference>
<dbReference type="InterPro" id="IPR000595">
    <property type="entry name" value="cNMP-bd_dom"/>
</dbReference>
<name>A0ABT1B1U5_9FLAO</name>
<dbReference type="InterPro" id="IPR018490">
    <property type="entry name" value="cNMP-bd_dom_sf"/>
</dbReference>
<organism evidence="2 3">
    <name type="scientific">Robiginitalea marina</name>
    <dbReference type="NCBI Taxonomy" id="2954105"/>
    <lineage>
        <taxon>Bacteria</taxon>
        <taxon>Pseudomonadati</taxon>
        <taxon>Bacteroidota</taxon>
        <taxon>Flavobacteriia</taxon>
        <taxon>Flavobacteriales</taxon>
        <taxon>Flavobacteriaceae</taxon>
        <taxon>Robiginitalea</taxon>
    </lineage>
</organism>
<evidence type="ECO:0000313" key="3">
    <source>
        <dbReference type="Proteomes" id="UP001206312"/>
    </source>
</evidence>
<accession>A0ABT1B1U5</accession>
<dbReference type="EMBL" id="JAMXIB010000010">
    <property type="protein sequence ID" value="MCO5725588.1"/>
    <property type="molecule type" value="Genomic_DNA"/>
</dbReference>